<dbReference type="EMBL" id="CATQJA010002631">
    <property type="protein sequence ID" value="CAJ0574608.1"/>
    <property type="molecule type" value="Genomic_DNA"/>
</dbReference>
<dbReference type="EMBL" id="CATQJA010002622">
    <property type="protein sequence ID" value="CAJ0573723.1"/>
    <property type="molecule type" value="Genomic_DNA"/>
</dbReference>
<dbReference type="GO" id="GO:0003747">
    <property type="term" value="F:translation release factor activity"/>
    <property type="evidence" value="ECO:0007669"/>
    <property type="project" value="InterPro"/>
</dbReference>
<proteinExistence type="inferred from homology"/>
<dbReference type="PANTHER" id="PTHR46203">
    <property type="entry name" value="PROBABLE PEPTIDE CHAIN RELEASE FACTOR C12ORF65"/>
    <property type="match status" value="1"/>
</dbReference>
<dbReference type="InterPro" id="IPR000352">
    <property type="entry name" value="Pep_chain_release_fac_I"/>
</dbReference>
<comment type="caution">
    <text evidence="7">The sequence shown here is derived from an EMBL/GenBank/DDBJ whole genome shotgun (WGS) entry which is preliminary data.</text>
</comment>
<keyword evidence="4" id="KW-0496">Mitochondrion</keyword>
<comment type="similarity">
    <text evidence="2">Belongs to the prokaryotic/mitochondrial release factor family.</text>
</comment>
<evidence type="ECO:0000259" key="6">
    <source>
        <dbReference type="Pfam" id="PF00472"/>
    </source>
</evidence>
<sequence>MLKAALSFNLRHLRFVSVKTKLKDYKFPEIRNEDCEQHYMSGWGPGGQKVNTAQNAVQMRHIPTGIIVKIHESRLLSKNVEIAFERIKHAVDRHLNGDNCYEEQYKRLLKEKGDKAKKSRDKHRKLKEEYQQELDAQGQKPWDKTTGKEDDKCA</sequence>
<keyword evidence="9" id="KW-1185">Reference proteome</keyword>
<keyword evidence="3" id="KW-0809">Transit peptide</keyword>
<dbReference type="Proteomes" id="UP001177023">
    <property type="component" value="Unassembled WGS sequence"/>
</dbReference>
<dbReference type="SUPFAM" id="SSF75620">
    <property type="entry name" value="Release factor"/>
    <property type="match status" value="1"/>
</dbReference>
<dbReference type="Pfam" id="PF00472">
    <property type="entry name" value="RF-1"/>
    <property type="match status" value="1"/>
</dbReference>
<evidence type="ECO:0000313" key="8">
    <source>
        <dbReference type="EMBL" id="CAJ0574608.1"/>
    </source>
</evidence>
<feature type="compositionally biased region" description="Basic and acidic residues" evidence="5">
    <location>
        <begin position="141"/>
        <end position="154"/>
    </location>
</feature>
<organism evidence="7 9">
    <name type="scientific">Mesorhabditis spiculigera</name>
    <dbReference type="NCBI Taxonomy" id="96644"/>
    <lineage>
        <taxon>Eukaryota</taxon>
        <taxon>Metazoa</taxon>
        <taxon>Ecdysozoa</taxon>
        <taxon>Nematoda</taxon>
        <taxon>Chromadorea</taxon>
        <taxon>Rhabditida</taxon>
        <taxon>Rhabditina</taxon>
        <taxon>Rhabditomorpha</taxon>
        <taxon>Rhabditoidea</taxon>
        <taxon>Rhabditidae</taxon>
        <taxon>Mesorhabditinae</taxon>
        <taxon>Mesorhabditis</taxon>
    </lineage>
</organism>
<evidence type="ECO:0000256" key="3">
    <source>
        <dbReference type="ARBA" id="ARBA00022946"/>
    </source>
</evidence>
<dbReference type="InterPro" id="IPR052405">
    <property type="entry name" value="Mito_Transl_Release_Factor"/>
</dbReference>
<feature type="domain" description="Prokaryotic-type class I peptide chain release factors" evidence="6">
    <location>
        <begin position="29"/>
        <end position="128"/>
    </location>
</feature>
<name>A0AA36CRM4_9BILA</name>
<evidence type="ECO:0000256" key="1">
    <source>
        <dbReference type="ARBA" id="ARBA00004173"/>
    </source>
</evidence>
<reference evidence="7" key="1">
    <citation type="submission" date="2023-06" db="EMBL/GenBank/DDBJ databases">
        <authorList>
            <person name="Delattre M."/>
        </authorList>
    </citation>
    <scope>NUCLEOTIDE SEQUENCE</scope>
    <source>
        <strain evidence="7">AF72</strain>
    </source>
</reference>
<evidence type="ECO:0000256" key="5">
    <source>
        <dbReference type="SAM" id="MobiDB-lite"/>
    </source>
</evidence>
<dbReference type="PANTHER" id="PTHR46203:SF1">
    <property type="entry name" value="MITOCHONDRIAL TRANSLATION RELEASE FACTOR IN RESCUE"/>
    <property type="match status" value="1"/>
</dbReference>
<dbReference type="GO" id="GO:0005739">
    <property type="term" value="C:mitochondrion"/>
    <property type="evidence" value="ECO:0007669"/>
    <property type="project" value="UniProtKB-SubCell"/>
</dbReference>
<feature type="region of interest" description="Disordered" evidence="5">
    <location>
        <begin position="111"/>
        <end position="154"/>
    </location>
</feature>
<gene>
    <name evidence="7" type="ORF">MSPICULIGERA_LOCUS12073</name>
    <name evidence="8" type="ORF">MSPICULIGERA_LOCUS12940</name>
</gene>
<evidence type="ECO:0000313" key="7">
    <source>
        <dbReference type="EMBL" id="CAJ0573723.1"/>
    </source>
</evidence>
<dbReference type="AlphaFoldDB" id="A0AA36CRM4"/>
<dbReference type="Gene3D" id="3.30.160.20">
    <property type="match status" value="1"/>
</dbReference>
<evidence type="ECO:0000256" key="2">
    <source>
        <dbReference type="ARBA" id="ARBA00010835"/>
    </source>
</evidence>
<dbReference type="InterPro" id="IPR045853">
    <property type="entry name" value="Pep_chain_release_fac_I_sf"/>
</dbReference>
<evidence type="ECO:0000313" key="9">
    <source>
        <dbReference type="Proteomes" id="UP001177023"/>
    </source>
</evidence>
<evidence type="ECO:0000256" key="4">
    <source>
        <dbReference type="ARBA" id="ARBA00023128"/>
    </source>
</evidence>
<feature type="non-terminal residue" evidence="7">
    <location>
        <position position="1"/>
    </location>
</feature>
<protein>
    <recommendedName>
        <fullName evidence="6">Prokaryotic-type class I peptide chain release factors domain-containing protein</fullName>
    </recommendedName>
</protein>
<accession>A0AA36CRM4</accession>
<comment type="subcellular location">
    <subcellularLocation>
        <location evidence="1">Mitochondrion</location>
    </subcellularLocation>
</comment>